<sequence length="85" mass="9190">MEPKGTRIAAVRLLSEKPAVYYNRASSKPQAPVSDYGQAKDADMLVHLAGSCIISHFQVSVRGSYSPSFSNGHSTMDEYVLPSSV</sequence>
<name>A0AAJ8BTK4_ASPNG</name>
<reference evidence="1" key="1">
    <citation type="submission" date="2025-02" db="EMBL/GenBank/DDBJ databases">
        <authorList>
            <consortium name="NCBI Genome Project"/>
        </authorList>
    </citation>
    <scope>NUCLEOTIDE SEQUENCE</scope>
</reference>
<proteinExistence type="predicted"/>
<accession>A0AAJ8BTK4</accession>
<dbReference type="KEGG" id="ang:An13g03200"/>
<dbReference type="VEuPathDB" id="FungiDB:An13g03200"/>
<evidence type="ECO:0000313" key="1">
    <source>
        <dbReference type="RefSeq" id="XP_059602161.1"/>
    </source>
</evidence>
<protein>
    <submittedName>
        <fullName evidence="1">Uncharacterized protein</fullName>
    </submittedName>
</protein>
<dbReference type="AlphaFoldDB" id="A0AAJ8BTK4"/>
<dbReference type="RefSeq" id="XP_059602161.1">
    <property type="nucleotide sequence ID" value="XM_059743941.1"/>
</dbReference>
<gene>
    <name evidence="1" type="ORF">An13g03200</name>
</gene>
<dbReference type="GeneID" id="84592869"/>
<organism evidence="1">
    <name type="scientific">Aspergillus niger</name>
    <dbReference type="NCBI Taxonomy" id="5061"/>
    <lineage>
        <taxon>Eukaryota</taxon>
        <taxon>Fungi</taxon>
        <taxon>Dikarya</taxon>
        <taxon>Ascomycota</taxon>
        <taxon>Pezizomycotina</taxon>
        <taxon>Eurotiomycetes</taxon>
        <taxon>Eurotiomycetidae</taxon>
        <taxon>Eurotiales</taxon>
        <taxon>Aspergillaceae</taxon>
        <taxon>Aspergillus</taxon>
        <taxon>Aspergillus subgen. Circumdati</taxon>
    </lineage>
</organism>
<reference evidence="1" key="2">
    <citation type="submission" date="2025-08" db="UniProtKB">
        <authorList>
            <consortium name="RefSeq"/>
        </authorList>
    </citation>
    <scope>IDENTIFICATION</scope>
</reference>